<feature type="signal peptide" evidence="1">
    <location>
        <begin position="1"/>
        <end position="20"/>
    </location>
</feature>
<proteinExistence type="predicted"/>
<dbReference type="InterPro" id="IPR038512">
    <property type="entry name" value="GpU-like_sf"/>
</dbReference>
<comment type="caution">
    <text evidence="2">The sequence shown here is derived from an EMBL/GenBank/DDBJ whole genome shotgun (WGS) entry which is preliminary data.</text>
</comment>
<evidence type="ECO:0000313" key="2">
    <source>
        <dbReference type="EMBL" id="REF72312.1"/>
    </source>
</evidence>
<sequence length="140" mass="15383">MPHYRSSYRASVLAALIANARFSGFTALKVWPGSVDADSLPVIGVLTPQDRCERDTQKTTVRRTLLQVAVRRLGGDDVEDVLDDDSEVIEAIVLATLRRLDQPCALEDTSVVSSTVAERNVGTLVMSFRLQSWRPVATLP</sequence>
<gene>
    <name evidence="2" type="ORF">BDD41_0781</name>
</gene>
<dbReference type="Proteomes" id="UP000256941">
    <property type="component" value="Unassembled WGS sequence"/>
</dbReference>
<dbReference type="EMBL" id="QTUJ01000001">
    <property type="protein sequence ID" value="REF72312.1"/>
    <property type="molecule type" value="Genomic_DNA"/>
</dbReference>
<accession>A0A3D9XVS0</accession>
<evidence type="ECO:0008006" key="4">
    <source>
        <dbReference type="Google" id="ProtNLM"/>
    </source>
</evidence>
<protein>
    <recommendedName>
        <fullName evidence="4">DUF3168 domain-containing protein</fullName>
    </recommendedName>
</protein>
<organism evidence="2 3">
    <name type="scientific">Paracoccus versutus</name>
    <name type="common">Thiobacillus versutus</name>
    <dbReference type="NCBI Taxonomy" id="34007"/>
    <lineage>
        <taxon>Bacteria</taxon>
        <taxon>Pseudomonadati</taxon>
        <taxon>Pseudomonadota</taxon>
        <taxon>Alphaproteobacteria</taxon>
        <taxon>Rhodobacterales</taxon>
        <taxon>Paracoccaceae</taxon>
        <taxon>Paracoccus</taxon>
    </lineage>
</organism>
<name>A0A3D9XVS0_PARVE</name>
<dbReference type="RefSeq" id="WP_116220814.1">
    <property type="nucleotide sequence ID" value="NZ_CP038196.1"/>
</dbReference>
<evidence type="ECO:0000256" key="1">
    <source>
        <dbReference type="SAM" id="SignalP"/>
    </source>
</evidence>
<reference evidence="2 3" key="1">
    <citation type="submission" date="2018-08" db="EMBL/GenBank/DDBJ databases">
        <title>Genomic Encyclopedia of Archaeal and Bacterial Type Strains, Phase II (KMG-II): from individual species to whole genera.</title>
        <authorList>
            <person name="Goeker M."/>
        </authorList>
    </citation>
    <scope>NUCLEOTIDE SEQUENCE [LARGE SCALE GENOMIC DNA]</scope>
    <source>
        <strain evidence="2 3">DSM 17099</strain>
    </source>
</reference>
<dbReference type="Gene3D" id="3.30.70.1700">
    <property type="entry name" value="Phage minor tail protein U"/>
    <property type="match status" value="1"/>
</dbReference>
<evidence type="ECO:0000313" key="3">
    <source>
        <dbReference type="Proteomes" id="UP000256941"/>
    </source>
</evidence>
<dbReference type="AlphaFoldDB" id="A0A3D9XVS0"/>
<keyword evidence="1" id="KW-0732">Signal</keyword>
<feature type="chain" id="PRO_5017572562" description="DUF3168 domain-containing protein" evidence="1">
    <location>
        <begin position="21"/>
        <end position="140"/>
    </location>
</feature>